<dbReference type="AlphaFoldDB" id="A0A9X1MNE7"/>
<dbReference type="PROSITE" id="PS50096">
    <property type="entry name" value="IQ"/>
    <property type="match status" value="1"/>
</dbReference>
<keyword evidence="1" id="KW-1133">Transmembrane helix</keyword>
<sequence>MEVIYENQPEDIQYALRSQSKWKVLEARLTAPLLVFLSAAPACSLLIASRFSSVGFVMLFAMTGSAFWILWKTRLLFRAGKVTRGRIRMWITPSFLELEHPEFRSRQAWQSLESVQRVDDAIVMMQPLGRGYIIREHYFESPEAAQQFLETASSYLAAANEIDPAIGDRSILPAWTNAQTHHSVSYQNTIAQWTWSLKTFGKAKKSWLGYLYPISFAILSTGLLAFLVIRDLQKPTGQAPFSSLLEMLLLLFLPLVSIAYTFSTLLLLRELANRLRIPPSWLEPRTLEIYPQGFVSQSQRAMSAIRWPVVGDAVRNNELLCINDVAGVPAIIVPVSAFPDESAAEAFLDDMVAWNSSAIEAANVTDDELVTAEIVDDANPFRSPHA</sequence>
<evidence type="ECO:0000313" key="3">
    <source>
        <dbReference type="Proteomes" id="UP001139103"/>
    </source>
</evidence>
<evidence type="ECO:0000313" key="2">
    <source>
        <dbReference type="EMBL" id="MCC9629450.1"/>
    </source>
</evidence>
<organism evidence="2 3">
    <name type="scientific">Blastopirellula sediminis</name>
    <dbReference type="NCBI Taxonomy" id="2894196"/>
    <lineage>
        <taxon>Bacteria</taxon>
        <taxon>Pseudomonadati</taxon>
        <taxon>Planctomycetota</taxon>
        <taxon>Planctomycetia</taxon>
        <taxon>Pirellulales</taxon>
        <taxon>Pirellulaceae</taxon>
        <taxon>Blastopirellula</taxon>
    </lineage>
</organism>
<gene>
    <name evidence="2" type="ORF">LOC68_13705</name>
</gene>
<protein>
    <recommendedName>
        <fullName evidence="4">YcxB-like protein domain-containing protein</fullName>
    </recommendedName>
</protein>
<dbReference type="Proteomes" id="UP001139103">
    <property type="component" value="Unassembled WGS sequence"/>
</dbReference>
<reference evidence="2" key="1">
    <citation type="submission" date="2021-11" db="EMBL/GenBank/DDBJ databases">
        <title>Genome sequence.</title>
        <authorList>
            <person name="Sun Q."/>
        </authorList>
    </citation>
    <scope>NUCLEOTIDE SEQUENCE</scope>
    <source>
        <strain evidence="2">JC732</strain>
    </source>
</reference>
<comment type="caution">
    <text evidence="2">The sequence shown here is derived from an EMBL/GenBank/DDBJ whole genome shotgun (WGS) entry which is preliminary data.</text>
</comment>
<keyword evidence="1" id="KW-0812">Transmembrane</keyword>
<keyword evidence="3" id="KW-1185">Reference proteome</keyword>
<feature type="transmembrane region" description="Helical" evidence="1">
    <location>
        <begin position="249"/>
        <end position="268"/>
    </location>
</feature>
<feature type="transmembrane region" description="Helical" evidence="1">
    <location>
        <begin position="54"/>
        <end position="71"/>
    </location>
</feature>
<name>A0A9X1MNE7_9BACT</name>
<feature type="transmembrane region" description="Helical" evidence="1">
    <location>
        <begin position="207"/>
        <end position="229"/>
    </location>
</feature>
<evidence type="ECO:0008006" key="4">
    <source>
        <dbReference type="Google" id="ProtNLM"/>
    </source>
</evidence>
<accession>A0A9X1MNE7</accession>
<feature type="transmembrane region" description="Helical" evidence="1">
    <location>
        <begin position="29"/>
        <end position="48"/>
    </location>
</feature>
<dbReference type="EMBL" id="JAJKFT010000010">
    <property type="protein sequence ID" value="MCC9629450.1"/>
    <property type="molecule type" value="Genomic_DNA"/>
</dbReference>
<keyword evidence="1" id="KW-0472">Membrane</keyword>
<evidence type="ECO:0000256" key="1">
    <source>
        <dbReference type="SAM" id="Phobius"/>
    </source>
</evidence>
<proteinExistence type="predicted"/>
<dbReference type="RefSeq" id="WP_230219519.1">
    <property type="nucleotide sequence ID" value="NZ_JAJKFT010000010.1"/>
</dbReference>